<evidence type="ECO:0000259" key="1">
    <source>
        <dbReference type="Pfam" id="PF04480"/>
    </source>
</evidence>
<keyword evidence="2" id="KW-0255">Endonuclease</keyword>
<keyword evidence="5" id="KW-1185">Reference proteome</keyword>
<dbReference type="Proteomes" id="UP000305526">
    <property type="component" value="Unassembled WGS sequence"/>
</dbReference>
<evidence type="ECO:0000313" key="5">
    <source>
        <dbReference type="Proteomes" id="UP000305526"/>
    </source>
</evidence>
<accession>A0A4R3YA26</accession>
<dbReference type="Proteomes" id="UP000294619">
    <property type="component" value="Unassembled WGS sequence"/>
</dbReference>
<dbReference type="PANTHER" id="PTHR38590:SF1">
    <property type="entry name" value="BLL0828 PROTEIN"/>
    <property type="match status" value="1"/>
</dbReference>
<dbReference type="EMBL" id="SMCP01000003">
    <property type="protein sequence ID" value="TCV88760.1"/>
    <property type="molecule type" value="Genomic_DNA"/>
</dbReference>
<protein>
    <submittedName>
        <fullName evidence="3">Endonuclease domain-containing protein</fullName>
    </submittedName>
    <submittedName>
        <fullName evidence="2">Very-short-patch-repair endonuclease</fullName>
    </submittedName>
</protein>
<dbReference type="GO" id="GO:0004519">
    <property type="term" value="F:endonuclease activity"/>
    <property type="evidence" value="ECO:0007669"/>
    <property type="project" value="UniProtKB-KW"/>
</dbReference>
<dbReference type="InterPro" id="IPR011335">
    <property type="entry name" value="Restrct_endonuc-II-like"/>
</dbReference>
<dbReference type="AlphaFoldDB" id="A0A4R3YA26"/>
<sequence length="116" mass="14108">MKERIKHNALSLRKNMTEEEKNLWFHLRDKRLEGYKFRRQVPIENYIVDFVCYRHKLIIELDGSQHFDDNALVYDAKRTQRLNQLGFHVVRFTNDEINFDLENVLTTIYYELSGEI</sequence>
<dbReference type="InterPro" id="IPR007569">
    <property type="entry name" value="DUF559"/>
</dbReference>
<dbReference type="CDD" id="cd01038">
    <property type="entry name" value="Endonuclease_DUF559"/>
    <property type="match status" value="1"/>
</dbReference>
<comment type="caution">
    <text evidence="2">The sequence shown here is derived from an EMBL/GenBank/DDBJ whole genome shotgun (WGS) entry which is preliminary data.</text>
</comment>
<dbReference type="InterPro" id="IPR047216">
    <property type="entry name" value="Endonuclease_DUF559_bact"/>
</dbReference>
<dbReference type="PANTHER" id="PTHR38590">
    <property type="entry name" value="BLL0828 PROTEIN"/>
    <property type="match status" value="1"/>
</dbReference>
<dbReference type="Gene3D" id="3.40.960.10">
    <property type="entry name" value="VSR Endonuclease"/>
    <property type="match status" value="1"/>
</dbReference>
<evidence type="ECO:0000313" key="4">
    <source>
        <dbReference type="Proteomes" id="UP000294619"/>
    </source>
</evidence>
<gene>
    <name evidence="2" type="ORF">EDC16_103114</name>
    <name evidence="3" type="ORF">FHQ21_01180</name>
</gene>
<dbReference type="EMBL" id="VDGV01000007">
    <property type="protein sequence ID" value="TNG93484.1"/>
    <property type="molecule type" value="Genomic_DNA"/>
</dbReference>
<keyword evidence="2" id="KW-0378">Hydrolase</keyword>
<feature type="domain" description="DUF559" evidence="1">
    <location>
        <begin position="4"/>
        <end position="112"/>
    </location>
</feature>
<name>A0A4R3YA26_9PAST</name>
<organism evidence="2 4">
    <name type="scientific">Testudinibacter aquarius</name>
    <dbReference type="NCBI Taxonomy" id="1524974"/>
    <lineage>
        <taxon>Bacteria</taxon>
        <taxon>Pseudomonadati</taxon>
        <taxon>Pseudomonadota</taxon>
        <taxon>Gammaproteobacteria</taxon>
        <taxon>Pasteurellales</taxon>
        <taxon>Pasteurellaceae</taxon>
        <taxon>Testudinibacter</taxon>
    </lineage>
</organism>
<evidence type="ECO:0000313" key="2">
    <source>
        <dbReference type="EMBL" id="TCV88760.1"/>
    </source>
</evidence>
<proteinExistence type="predicted"/>
<dbReference type="SUPFAM" id="SSF52980">
    <property type="entry name" value="Restriction endonuclease-like"/>
    <property type="match status" value="1"/>
</dbReference>
<reference evidence="3 5" key="2">
    <citation type="submission" date="2019-05" db="EMBL/GenBank/DDBJ databases">
        <title>Pasteurellaceae isolates from reptiles.</title>
        <authorList>
            <person name="Bojesen A.M."/>
            <person name="Lund E."/>
        </authorList>
    </citation>
    <scope>NUCLEOTIDE SEQUENCE [LARGE SCALE GENOMIC DNA]</scope>
    <source>
        <strain evidence="3 5">ELNT2x</strain>
    </source>
</reference>
<evidence type="ECO:0000313" key="3">
    <source>
        <dbReference type="EMBL" id="TNG93484.1"/>
    </source>
</evidence>
<dbReference type="RefSeq" id="WP_132965664.1">
    <property type="nucleotide sequence ID" value="NZ_LEKL01000077.1"/>
</dbReference>
<reference evidence="2 4" key="1">
    <citation type="submission" date="2019-03" db="EMBL/GenBank/DDBJ databases">
        <title>Genomic Encyclopedia of Type Strains, Phase IV (KMG-IV): sequencing the most valuable type-strain genomes for metagenomic binning, comparative biology and taxonomic classification.</title>
        <authorList>
            <person name="Goeker M."/>
        </authorList>
    </citation>
    <scope>NUCLEOTIDE SEQUENCE [LARGE SCALE GENOMIC DNA]</scope>
    <source>
        <strain evidence="2 4">DSM 28140</strain>
    </source>
</reference>
<dbReference type="Pfam" id="PF04480">
    <property type="entry name" value="DUF559"/>
    <property type="match status" value="1"/>
</dbReference>
<keyword evidence="2" id="KW-0540">Nuclease</keyword>